<keyword evidence="2" id="KW-1185">Reference proteome</keyword>
<dbReference type="Proteomes" id="UP000595437">
    <property type="component" value="Chromosome 7"/>
</dbReference>
<gene>
    <name evidence="1" type="ORF">FKW44_011125</name>
</gene>
<proteinExistence type="predicted"/>
<evidence type="ECO:0000313" key="1">
    <source>
        <dbReference type="EMBL" id="QQP50201.1"/>
    </source>
</evidence>
<reference evidence="2" key="1">
    <citation type="submission" date="2021-01" db="EMBL/GenBank/DDBJ databases">
        <title>Caligus Genome Assembly.</title>
        <authorList>
            <person name="Gallardo-Escarate C."/>
        </authorList>
    </citation>
    <scope>NUCLEOTIDE SEQUENCE [LARGE SCALE GENOMIC DNA]</scope>
</reference>
<feature type="non-terminal residue" evidence="1">
    <location>
        <position position="1"/>
    </location>
</feature>
<protein>
    <submittedName>
        <fullName evidence="1">Uncharacterized protein</fullName>
    </submittedName>
</protein>
<evidence type="ECO:0000313" key="2">
    <source>
        <dbReference type="Proteomes" id="UP000595437"/>
    </source>
</evidence>
<dbReference type="EMBL" id="CP045896">
    <property type="protein sequence ID" value="QQP50201.1"/>
    <property type="molecule type" value="Genomic_DNA"/>
</dbReference>
<dbReference type="AlphaFoldDB" id="A0A7T8K9I1"/>
<organism evidence="1 2">
    <name type="scientific">Caligus rogercresseyi</name>
    <name type="common">Sea louse</name>
    <dbReference type="NCBI Taxonomy" id="217165"/>
    <lineage>
        <taxon>Eukaryota</taxon>
        <taxon>Metazoa</taxon>
        <taxon>Ecdysozoa</taxon>
        <taxon>Arthropoda</taxon>
        <taxon>Crustacea</taxon>
        <taxon>Multicrustacea</taxon>
        <taxon>Hexanauplia</taxon>
        <taxon>Copepoda</taxon>
        <taxon>Siphonostomatoida</taxon>
        <taxon>Caligidae</taxon>
        <taxon>Caligus</taxon>
    </lineage>
</organism>
<name>A0A7T8K9I1_CALRO</name>
<sequence length="76" mass="8548">DSQKKIIYSHLEGHPSPITSMIGVLSFLRLRIRLNLGNATHLLKVSCHWTGRNKSLLYSPTCRPQLPLHRVGAFDG</sequence>
<accession>A0A7T8K9I1</accession>
<feature type="non-terminal residue" evidence="1">
    <location>
        <position position="76"/>
    </location>
</feature>